<evidence type="ECO:0000259" key="5">
    <source>
        <dbReference type="PROSITE" id="PS50937"/>
    </source>
</evidence>
<name>A0A1M5PR28_9BACI</name>
<evidence type="ECO:0000256" key="2">
    <source>
        <dbReference type="ARBA" id="ARBA00023015"/>
    </source>
</evidence>
<organism evidence="6 7">
    <name type="scientific">Virgibacillus chiguensis</name>
    <dbReference type="NCBI Taxonomy" id="411959"/>
    <lineage>
        <taxon>Bacteria</taxon>
        <taxon>Bacillati</taxon>
        <taxon>Bacillota</taxon>
        <taxon>Bacilli</taxon>
        <taxon>Bacillales</taxon>
        <taxon>Bacillaceae</taxon>
        <taxon>Virgibacillus</taxon>
    </lineage>
</organism>
<accession>A0A1M5PR28</accession>
<dbReference type="PANTHER" id="PTHR30204">
    <property type="entry name" value="REDOX-CYCLING DRUG-SENSING TRANSCRIPTIONAL ACTIVATOR SOXR"/>
    <property type="match status" value="1"/>
</dbReference>
<evidence type="ECO:0000256" key="4">
    <source>
        <dbReference type="ARBA" id="ARBA00023163"/>
    </source>
</evidence>
<reference evidence="7" key="1">
    <citation type="submission" date="2016-11" db="EMBL/GenBank/DDBJ databases">
        <authorList>
            <person name="Varghese N."/>
            <person name="Submissions S."/>
        </authorList>
    </citation>
    <scope>NUCLEOTIDE SEQUENCE [LARGE SCALE GENOMIC DNA]</scope>
    <source>
        <strain evidence="7">CGMCC 1.6496</strain>
    </source>
</reference>
<keyword evidence="1" id="KW-0678">Repressor</keyword>
<dbReference type="Proteomes" id="UP000184079">
    <property type="component" value="Unassembled WGS sequence"/>
</dbReference>
<keyword evidence="4" id="KW-0804">Transcription</keyword>
<dbReference type="AlphaFoldDB" id="A0A1M5PR28"/>
<protein>
    <submittedName>
        <fullName evidence="6">DNA-binding transcriptional regulator, MerR family</fullName>
    </submittedName>
</protein>
<evidence type="ECO:0000256" key="3">
    <source>
        <dbReference type="ARBA" id="ARBA00023125"/>
    </source>
</evidence>
<dbReference type="InterPro" id="IPR009061">
    <property type="entry name" value="DNA-bd_dom_put_sf"/>
</dbReference>
<dbReference type="PROSITE" id="PS00552">
    <property type="entry name" value="HTH_MERR_1"/>
    <property type="match status" value="1"/>
</dbReference>
<gene>
    <name evidence="6" type="ORF">SAMN05421807_103172</name>
</gene>
<evidence type="ECO:0000313" key="7">
    <source>
        <dbReference type="Proteomes" id="UP000184079"/>
    </source>
</evidence>
<dbReference type="GO" id="GO:0003677">
    <property type="term" value="F:DNA binding"/>
    <property type="evidence" value="ECO:0007669"/>
    <property type="project" value="UniProtKB-KW"/>
</dbReference>
<sequence>MKDTYSVGEVAKLLQISIHTIRYYEKVGLLPKIERLENGYRYFNTESILRLKGIVLLRACGMSIDNILKIHQDNSIENNLNLMLDTSKMLESHIAELQNKKRELDEAIIASEEFHTTSSSSIVKEKITGWFTPYFKNEISLPDFLEDDDTAWLLQDEEFVMGKMNASQESEDSLSLEDQLYLCCYFSFNNEEAIEQALKKLLAYAANKKYNTKDYALLTVLSKPSISLGHHLAGRLMLALHN</sequence>
<dbReference type="PROSITE" id="PS50937">
    <property type="entry name" value="HTH_MERR_2"/>
    <property type="match status" value="1"/>
</dbReference>
<dbReference type="SUPFAM" id="SSF46955">
    <property type="entry name" value="Putative DNA-binding domain"/>
    <property type="match status" value="1"/>
</dbReference>
<dbReference type="OrthoDB" id="9791488at2"/>
<evidence type="ECO:0000256" key="1">
    <source>
        <dbReference type="ARBA" id="ARBA00022491"/>
    </source>
</evidence>
<dbReference type="SMART" id="SM00422">
    <property type="entry name" value="HTH_MERR"/>
    <property type="match status" value="1"/>
</dbReference>
<keyword evidence="3 6" id="KW-0238">DNA-binding</keyword>
<dbReference type="PANTHER" id="PTHR30204:SF69">
    <property type="entry name" value="MERR-FAMILY TRANSCRIPTIONAL REGULATOR"/>
    <property type="match status" value="1"/>
</dbReference>
<keyword evidence="2" id="KW-0805">Transcription regulation</keyword>
<dbReference type="Gene3D" id="1.10.1660.10">
    <property type="match status" value="1"/>
</dbReference>
<evidence type="ECO:0000313" key="6">
    <source>
        <dbReference type="EMBL" id="SHH04150.1"/>
    </source>
</evidence>
<proteinExistence type="predicted"/>
<dbReference type="RefSeq" id="WP_073006029.1">
    <property type="nucleotide sequence ID" value="NZ_FQXD01000003.1"/>
</dbReference>
<dbReference type="PRINTS" id="PR00040">
    <property type="entry name" value="HTHMERR"/>
</dbReference>
<dbReference type="InterPro" id="IPR000551">
    <property type="entry name" value="MerR-type_HTH_dom"/>
</dbReference>
<dbReference type="GO" id="GO:0003700">
    <property type="term" value="F:DNA-binding transcription factor activity"/>
    <property type="evidence" value="ECO:0007669"/>
    <property type="project" value="InterPro"/>
</dbReference>
<dbReference type="EMBL" id="FQXD01000003">
    <property type="protein sequence ID" value="SHH04150.1"/>
    <property type="molecule type" value="Genomic_DNA"/>
</dbReference>
<feature type="domain" description="HTH merR-type" evidence="5">
    <location>
        <begin position="4"/>
        <end position="73"/>
    </location>
</feature>
<keyword evidence="7" id="KW-1185">Reference proteome</keyword>
<dbReference type="InterPro" id="IPR047057">
    <property type="entry name" value="MerR_fam"/>
</dbReference>
<dbReference type="Pfam" id="PF00376">
    <property type="entry name" value="MerR"/>
    <property type="match status" value="1"/>
</dbReference>